<name>A0A507SHX3_9BACT</name>
<dbReference type="RefSeq" id="WP_141484121.1">
    <property type="nucleotide sequence ID" value="NZ_SMDN01000012.1"/>
</dbReference>
<dbReference type="Gene3D" id="3.30.2010.10">
    <property type="entry name" value="Metalloproteases ('zincins'), catalytic domain"/>
    <property type="match status" value="1"/>
</dbReference>
<organism evidence="2 3">
    <name type="scientific">Mycoplasmopsis mucosicanis</name>
    <dbReference type="NCBI Taxonomy" id="458208"/>
    <lineage>
        <taxon>Bacteria</taxon>
        <taxon>Bacillati</taxon>
        <taxon>Mycoplasmatota</taxon>
        <taxon>Mycoplasmoidales</taxon>
        <taxon>Metamycoplasmataceae</taxon>
        <taxon>Mycoplasmopsis</taxon>
    </lineage>
</organism>
<reference evidence="2 3" key="1">
    <citation type="submission" date="2019-03" db="EMBL/GenBank/DDBJ databases">
        <title>Characterization of a novel Mycoplasma cynos real-time PCR assay.</title>
        <authorList>
            <person name="Tallmadge R.L."/>
            <person name="Mitchell P.K."/>
            <person name="Goodman L."/>
        </authorList>
    </citation>
    <scope>NUCLEOTIDE SEQUENCE [LARGE SCALE GENOMIC DNA]</scope>
    <source>
        <strain evidence="2 3">1642</strain>
    </source>
</reference>
<feature type="domain" description="YgjP-like metallopeptidase" evidence="1">
    <location>
        <begin position="74"/>
        <end position="243"/>
    </location>
</feature>
<evidence type="ECO:0000259" key="1">
    <source>
        <dbReference type="Pfam" id="PF01863"/>
    </source>
</evidence>
<dbReference type="OrthoDB" id="9811177at2"/>
<dbReference type="Proteomes" id="UP000320801">
    <property type="component" value="Unassembled WGS sequence"/>
</dbReference>
<dbReference type="PANTHER" id="PTHR30399">
    <property type="entry name" value="UNCHARACTERIZED PROTEIN YGJP"/>
    <property type="match status" value="1"/>
</dbReference>
<dbReference type="EMBL" id="SMDN01000012">
    <property type="protein sequence ID" value="TQC51360.1"/>
    <property type="molecule type" value="Genomic_DNA"/>
</dbReference>
<dbReference type="Pfam" id="PF01863">
    <property type="entry name" value="YgjP-like"/>
    <property type="match status" value="1"/>
</dbReference>
<dbReference type="PANTHER" id="PTHR30399:SF1">
    <property type="entry name" value="UTP PYROPHOSPHATASE"/>
    <property type="match status" value="1"/>
</dbReference>
<dbReference type="AlphaFoldDB" id="A0A507SHX3"/>
<proteinExistence type="predicted"/>
<gene>
    <name evidence="2" type="ORF">E1I18_03005</name>
</gene>
<dbReference type="InterPro" id="IPR002725">
    <property type="entry name" value="YgjP-like_metallopeptidase"/>
</dbReference>
<dbReference type="InterPro" id="IPR053136">
    <property type="entry name" value="UTP_pyrophosphatase-like"/>
</dbReference>
<evidence type="ECO:0000313" key="3">
    <source>
        <dbReference type="Proteomes" id="UP000320801"/>
    </source>
</evidence>
<keyword evidence="3" id="KW-1185">Reference proteome</keyword>
<protein>
    <submittedName>
        <fullName evidence="2">DUF45 domain-containing protein</fullName>
    </submittedName>
</protein>
<accession>A0A507SHX3</accession>
<comment type="caution">
    <text evidence="2">The sequence shown here is derived from an EMBL/GenBank/DDBJ whole genome shotgun (WGS) entry which is preliminary data.</text>
</comment>
<evidence type="ECO:0000313" key="2">
    <source>
        <dbReference type="EMBL" id="TQC51360.1"/>
    </source>
</evidence>
<sequence length="253" mass="30046">MYLDKHKYVYEGVEHKVVYYTPKVGSNYIKYIDVSIDKERKIIFVGRYPNTIDINTESVEKTIINKFNDKKSKKVYWLSLSNSMNVFLFGNEYNLRINFTNKHKNELVLDQETMIATLILNKNYEHKPVNLYKKVIEILNEKLSTYIDYLHSIYTKKMGLEKPKTSIKNYVRSYWGKCTYFMGILECIRYNLSLICLPPKLIESVVLHELSHVKTKSGHDDKFYSLFYSLDENLKQYEEELESLDVVITQSFE</sequence>